<evidence type="ECO:0000313" key="2">
    <source>
        <dbReference type="EMBL" id="GLQ65186.1"/>
    </source>
</evidence>
<feature type="region of interest" description="Disordered" evidence="1">
    <location>
        <begin position="1"/>
        <end position="47"/>
    </location>
</feature>
<accession>A0ABQ5WNT5</accession>
<sequence length="60" mass="6889">MRSDHTQNEDVGLLGDVPTLNATHEGQQRELPMRCDDPEDSAPDEEKQFECPCCVNPWFR</sequence>
<dbReference type="Proteomes" id="UP001156629">
    <property type="component" value="Unassembled WGS sequence"/>
</dbReference>
<organism evidence="2 3">
    <name type="scientific">Gluconobacter kondonii</name>
    <dbReference type="NCBI Taxonomy" id="941463"/>
    <lineage>
        <taxon>Bacteria</taxon>
        <taxon>Pseudomonadati</taxon>
        <taxon>Pseudomonadota</taxon>
        <taxon>Alphaproteobacteria</taxon>
        <taxon>Acetobacterales</taxon>
        <taxon>Acetobacteraceae</taxon>
        <taxon>Gluconobacter</taxon>
    </lineage>
</organism>
<evidence type="ECO:0000313" key="3">
    <source>
        <dbReference type="Proteomes" id="UP001156629"/>
    </source>
</evidence>
<evidence type="ECO:0008006" key="4">
    <source>
        <dbReference type="Google" id="ProtNLM"/>
    </source>
</evidence>
<gene>
    <name evidence="2" type="ORF">GCM10007870_07700</name>
</gene>
<keyword evidence="3" id="KW-1185">Reference proteome</keyword>
<reference evidence="3" key="1">
    <citation type="journal article" date="2019" name="Int. J. Syst. Evol. Microbiol.">
        <title>The Global Catalogue of Microorganisms (GCM) 10K type strain sequencing project: providing services to taxonomists for standard genome sequencing and annotation.</title>
        <authorList>
            <consortium name="The Broad Institute Genomics Platform"/>
            <consortium name="The Broad Institute Genome Sequencing Center for Infectious Disease"/>
            <person name="Wu L."/>
            <person name="Ma J."/>
        </authorList>
    </citation>
    <scope>NUCLEOTIDE SEQUENCE [LARGE SCALE GENOMIC DNA]</scope>
    <source>
        <strain evidence="3">NBRC 3266</strain>
    </source>
</reference>
<proteinExistence type="predicted"/>
<feature type="compositionally biased region" description="Basic and acidic residues" evidence="1">
    <location>
        <begin position="26"/>
        <end position="36"/>
    </location>
</feature>
<protein>
    <recommendedName>
        <fullName evidence="4">Transposase</fullName>
    </recommendedName>
</protein>
<dbReference type="EMBL" id="BSNV01000002">
    <property type="protein sequence ID" value="GLQ65186.1"/>
    <property type="molecule type" value="Genomic_DNA"/>
</dbReference>
<comment type="caution">
    <text evidence="2">The sequence shown here is derived from an EMBL/GenBank/DDBJ whole genome shotgun (WGS) entry which is preliminary data.</text>
</comment>
<evidence type="ECO:0000256" key="1">
    <source>
        <dbReference type="SAM" id="MobiDB-lite"/>
    </source>
</evidence>
<name>A0ABQ5WNT5_9PROT</name>